<organism evidence="1 2">
    <name type="scientific">Cypionkella aquatica</name>
    <dbReference type="NCBI Taxonomy" id="1756042"/>
    <lineage>
        <taxon>Bacteria</taxon>
        <taxon>Pseudomonadati</taxon>
        <taxon>Pseudomonadota</taxon>
        <taxon>Alphaproteobacteria</taxon>
        <taxon>Rhodobacterales</taxon>
        <taxon>Paracoccaceae</taxon>
        <taxon>Cypionkella</taxon>
    </lineage>
</organism>
<evidence type="ECO:0000313" key="1">
    <source>
        <dbReference type="EMBL" id="GLS87680.1"/>
    </source>
</evidence>
<sequence>MAIFTLITAGLASAGFTGAITIFGLSPALSAALISVGKSLLWSEVSKALGPKAPTIQVQASIAQATAPRVRGYGEYMLGGVKVLREAKSKRLYQITSAHHGAISEVVRFEVDGEVVTLSGGAVTSGSADGYMWIYAILSGDGGDYAEARAAFPSMWTTAHKLTGQASYFVVMKAPKIAKLSKRFPRQAETSVQMVAKLSQVMDPRTGVTAYSDLTGPAALDFLTHPDGYRIPMESVDLASFAQFTAVCDQDVPLKAGGSEKRYRLGGYYTLEDAPKEVMQRILATADAQLYMTAEGKCGILGGSWEDPDVTIGAADILAMQLADGFDEFTDFNVLKGKYTSPLHRFQEAEAEELLDETALLTQPERVETLAVDLCPSPSQMRRLMYLYRASSIRDWTGTIRTNLVGLKARYPKGKGKHVIRIVNPALPGIGDAVFEVLSHSYSVADRVCEISIASIVNAYPWNPAAQEGTPPPPLSALAVPGAATFAPTGLVLTQDVVALASGQNAARIEAVVDEPDYEGVQLYLEYRRVGVTEWEPMVVGVGNLRGASAVVSSGLTYQVRASWVGEDIYTAIETITVISNPTPPSAAASLTLSYSAPDITLDWVNGVSGYYRTRIYRGSSASFGAASILGTVAGIAGQPQALVDTPGAGTWYYWAVTINASGIEQITPTGPVSQTI</sequence>
<evidence type="ECO:0008006" key="3">
    <source>
        <dbReference type="Google" id="ProtNLM"/>
    </source>
</evidence>
<dbReference type="EMBL" id="BSPP01000010">
    <property type="protein sequence ID" value="GLS87680.1"/>
    <property type="molecule type" value="Genomic_DNA"/>
</dbReference>
<protein>
    <recommendedName>
        <fullName evidence="3">Tip attachment protein J domain-containing protein</fullName>
    </recommendedName>
</protein>
<keyword evidence="2" id="KW-1185">Reference proteome</keyword>
<proteinExistence type="predicted"/>
<dbReference type="AlphaFoldDB" id="A0AA37X2L7"/>
<dbReference type="Proteomes" id="UP001157355">
    <property type="component" value="Unassembled WGS sequence"/>
</dbReference>
<gene>
    <name evidence="1" type="ORF">GCM10010873_26540</name>
</gene>
<evidence type="ECO:0000313" key="2">
    <source>
        <dbReference type="Proteomes" id="UP001157355"/>
    </source>
</evidence>
<reference evidence="1 2" key="1">
    <citation type="journal article" date="2014" name="Int. J. Syst. Evol. Microbiol.">
        <title>Complete genome sequence of Corynebacterium casei LMG S-19264T (=DSM 44701T), isolated from a smear-ripened cheese.</title>
        <authorList>
            <consortium name="US DOE Joint Genome Institute (JGI-PGF)"/>
            <person name="Walter F."/>
            <person name="Albersmeier A."/>
            <person name="Kalinowski J."/>
            <person name="Ruckert C."/>
        </authorList>
    </citation>
    <scope>NUCLEOTIDE SEQUENCE [LARGE SCALE GENOMIC DNA]</scope>
    <source>
        <strain evidence="1 2">NBRC 111766</strain>
    </source>
</reference>
<name>A0AA37X2L7_9RHOB</name>
<accession>A0AA37X2L7</accession>
<dbReference type="RefSeq" id="WP_284325854.1">
    <property type="nucleotide sequence ID" value="NZ_BSPP01000010.1"/>
</dbReference>
<comment type="caution">
    <text evidence="1">The sequence shown here is derived from an EMBL/GenBank/DDBJ whole genome shotgun (WGS) entry which is preliminary data.</text>
</comment>